<evidence type="ECO:0000313" key="3">
    <source>
        <dbReference type="EMBL" id="ABJ81400.1"/>
    </source>
</evidence>
<gene>
    <name evidence="3" type="ordered locus">Acid_0388</name>
</gene>
<feature type="compositionally biased region" description="Polar residues" evidence="1">
    <location>
        <begin position="20"/>
        <end position="29"/>
    </location>
</feature>
<dbReference type="KEGG" id="sus:Acid_0388"/>
<organism evidence="3">
    <name type="scientific">Solibacter usitatus (strain Ellin6076)</name>
    <dbReference type="NCBI Taxonomy" id="234267"/>
    <lineage>
        <taxon>Bacteria</taxon>
        <taxon>Pseudomonadati</taxon>
        <taxon>Acidobacteriota</taxon>
        <taxon>Terriglobia</taxon>
        <taxon>Bryobacterales</taxon>
        <taxon>Solibacteraceae</taxon>
        <taxon>Candidatus Solibacter</taxon>
    </lineage>
</organism>
<proteinExistence type="predicted"/>
<dbReference type="Pfam" id="PF04015">
    <property type="entry name" value="DUF362"/>
    <property type="match status" value="1"/>
</dbReference>
<feature type="domain" description="DUF362" evidence="2">
    <location>
        <begin position="89"/>
        <end position="299"/>
    </location>
</feature>
<dbReference type="EMBL" id="CP000473">
    <property type="protein sequence ID" value="ABJ81400.1"/>
    <property type="molecule type" value="Genomic_DNA"/>
</dbReference>
<dbReference type="InParanoid" id="Q02C16"/>
<evidence type="ECO:0000256" key="1">
    <source>
        <dbReference type="SAM" id="MobiDB-lite"/>
    </source>
</evidence>
<dbReference type="eggNOG" id="COG2006">
    <property type="taxonomic scope" value="Bacteria"/>
</dbReference>
<dbReference type="InterPro" id="IPR007160">
    <property type="entry name" value="DUF362"/>
</dbReference>
<protein>
    <recommendedName>
        <fullName evidence="2">DUF362 domain-containing protein</fullName>
    </recommendedName>
</protein>
<dbReference type="OrthoDB" id="128245at2"/>
<dbReference type="HOGENOM" id="CLU_651772_0_0_0"/>
<name>Q02C16_SOLUE</name>
<reference evidence="3" key="1">
    <citation type="submission" date="2006-10" db="EMBL/GenBank/DDBJ databases">
        <title>Complete sequence of Solibacter usitatus Ellin6076.</title>
        <authorList>
            <consortium name="US DOE Joint Genome Institute"/>
            <person name="Copeland A."/>
            <person name="Lucas S."/>
            <person name="Lapidus A."/>
            <person name="Barry K."/>
            <person name="Detter J.C."/>
            <person name="Glavina del Rio T."/>
            <person name="Hammon N."/>
            <person name="Israni S."/>
            <person name="Dalin E."/>
            <person name="Tice H."/>
            <person name="Pitluck S."/>
            <person name="Thompson L.S."/>
            <person name="Brettin T."/>
            <person name="Bruce D."/>
            <person name="Han C."/>
            <person name="Tapia R."/>
            <person name="Gilna P."/>
            <person name="Schmutz J."/>
            <person name="Larimer F."/>
            <person name="Land M."/>
            <person name="Hauser L."/>
            <person name="Kyrpides N."/>
            <person name="Mikhailova N."/>
            <person name="Janssen P.H."/>
            <person name="Kuske C.R."/>
            <person name="Richardson P."/>
        </authorList>
    </citation>
    <scope>NUCLEOTIDE SEQUENCE</scope>
    <source>
        <strain evidence="3">Ellin6076</strain>
    </source>
</reference>
<dbReference type="AlphaFoldDB" id="Q02C16"/>
<dbReference type="STRING" id="234267.Acid_0388"/>
<evidence type="ECO:0000259" key="2">
    <source>
        <dbReference type="Pfam" id="PF04015"/>
    </source>
</evidence>
<feature type="region of interest" description="Disordered" evidence="1">
    <location>
        <begin position="20"/>
        <end position="44"/>
    </location>
</feature>
<sequence>MQRRSLFQLAGAAALLRKSLTGQTGQASPTKAPARRTGQGGYPEDFPAVDRRATVAIVHGEERRRNVYNALKAIDKDLQAKMKGKRYAIIKPNFVNTVNQLAASHADTMRGILDYLGERFKGPVVIAESSAGNTLQGYENFKYSALPKEYRKQQLKLIDLNDEAKFERVALLDSDLHLVPCRIAARLVDPEAFVISAAMLKTHNTVIASLSIKNMVLGAPLHQANGESTRWNEKRKYHVGLRQTHYNMMVTAQRLNWAASVVDGWEGMEGNGPNSGTPVASRIALASTDYVAADRVAAETMGINPEWLGYVKYCGQLGLGQFDPRQIDVVGAKVAEVKKAYRMHPDIERELQWQGPMTEVPFNLGWTRALGDDRVG</sequence>
<accession>Q02C16</accession>